<dbReference type="SMART" id="SM00448">
    <property type="entry name" value="REC"/>
    <property type="match status" value="1"/>
</dbReference>
<feature type="modified residue" description="4-aspartylphosphate" evidence="7">
    <location>
        <position position="61"/>
    </location>
</feature>
<evidence type="ECO:0000259" key="9">
    <source>
        <dbReference type="PROSITE" id="PS50109"/>
    </source>
</evidence>
<evidence type="ECO:0000256" key="4">
    <source>
        <dbReference type="ARBA" id="ARBA00022679"/>
    </source>
</evidence>
<evidence type="ECO:0000256" key="5">
    <source>
        <dbReference type="ARBA" id="ARBA00022777"/>
    </source>
</evidence>
<evidence type="ECO:0000259" key="10">
    <source>
        <dbReference type="PROSITE" id="PS50110"/>
    </source>
</evidence>
<dbReference type="InterPro" id="IPR003661">
    <property type="entry name" value="HisK_dim/P_dom"/>
</dbReference>
<protein>
    <recommendedName>
        <fullName evidence="2">histidine kinase</fullName>
        <ecNumber evidence="2">2.7.13.3</ecNumber>
    </recommendedName>
</protein>
<comment type="caution">
    <text evidence="11">The sequence shown here is derived from an EMBL/GenBank/DDBJ whole genome shotgun (WGS) entry which is preliminary data.</text>
</comment>
<dbReference type="RefSeq" id="WP_413260916.1">
    <property type="nucleotide sequence ID" value="NZ_JBHFNS010000094.1"/>
</dbReference>
<dbReference type="Pfam" id="PF02518">
    <property type="entry name" value="HATPase_c"/>
    <property type="match status" value="1"/>
</dbReference>
<dbReference type="Pfam" id="PF00072">
    <property type="entry name" value="Response_reg"/>
    <property type="match status" value="1"/>
</dbReference>
<dbReference type="InterPro" id="IPR003018">
    <property type="entry name" value="GAF"/>
</dbReference>
<proteinExistence type="predicted"/>
<keyword evidence="3 7" id="KW-0597">Phosphoprotein</keyword>
<evidence type="ECO:0000313" key="12">
    <source>
        <dbReference type="Proteomes" id="UP001576776"/>
    </source>
</evidence>
<dbReference type="PANTHER" id="PTHR43547">
    <property type="entry name" value="TWO-COMPONENT HISTIDINE KINASE"/>
    <property type="match status" value="1"/>
</dbReference>
<keyword evidence="4" id="KW-0808">Transferase</keyword>
<dbReference type="PROSITE" id="PS50109">
    <property type="entry name" value="HIS_KIN"/>
    <property type="match status" value="1"/>
</dbReference>
<dbReference type="EMBL" id="JBHFNS010000094">
    <property type="protein sequence ID" value="MFB2939451.1"/>
    <property type="molecule type" value="Genomic_DNA"/>
</dbReference>
<dbReference type="InterPro" id="IPR011006">
    <property type="entry name" value="CheY-like_superfamily"/>
</dbReference>
<dbReference type="Gene3D" id="3.30.565.10">
    <property type="entry name" value="Histidine kinase-like ATPase, C-terminal domain"/>
    <property type="match status" value="1"/>
</dbReference>
<dbReference type="EC" id="2.7.13.3" evidence="2"/>
<reference evidence="11 12" key="1">
    <citation type="submission" date="2024-09" db="EMBL/GenBank/DDBJ databases">
        <title>Floridaenema gen nov. (Aerosakkonemataceae, Aerosakkonematales ord. nov., Cyanobacteria) from benthic tropical and subtropical fresh waters, with the description of four new species.</title>
        <authorList>
            <person name="Moretto J.A."/>
            <person name="Berthold D.E."/>
            <person name="Lefler F.W."/>
            <person name="Huang I.-S."/>
            <person name="Laughinghouse H. IV."/>
        </authorList>
    </citation>
    <scope>NUCLEOTIDE SEQUENCE [LARGE SCALE GENOMIC DNA]</scope>
    <source>
        <strain evidence="11 12">BLCC-F154</strain>
    </source>
</reference>
<dbReference type="InterPro" id="IPR005467">
    <property type="entry name" value="His_kinase_dom"/>
</dbReference>
<dbReference type="Gene3D" id="1.10.287.130">
    <property type="match status" value="1"/>
</dbReference>
<dbReference type="SUPFAM" id="SSF55781">
    <property type="entry name" value="GAF domain-like"/>
    <property type="match status" value="1"/>
</dbReference>
<dbReference type="Gene3D" id="3.40.50.2300">
    <property type="match status" value="1"/>
</dbReference>
<dbReference type="PROSITE" id="PS50110">
    <property type="entry name" value="RESPONSE_REGULATORY"/>
    <property type="match status" value="1"/>
</dbReference>
<keyword evidence="8" id="KW-0175">Coiled coil</keyword>
<dbReference type="InterPro" id="IPR004358">
    <property type="entry name" value="Sig_transdc_His_kin-like_C"/>
</dbReference>
<organism evidence="11 12">
    <name type="scientific">Floridaenema fluviatile BLCC-F154</name>
    <dbReference type="NCBI Taxonomy" id="3153640"/>
    <lineage>
        <taxon>Bacteria</taxon>
        <taxon>Bacillati</taxon>
        <taxon>Cyanobacteriota</taxon>
        <taxon>Cyanophyceae</taxon>
        <taxon>Oscillatoriophycideae</taxon>
        <taxon>Aerosakkonematales</taxon>
        <taxon>Aerosakkonemataceae</taxon>
        <taxon>Floridanema</taxon>
        <taxon>Floridanema fluviatile</taxon>
    </lineage>
</organism>
<evidence type="ECO:0000256" key="1">
    <source>
        <dbReference type="ARBA" id="ARBA00000085"/>
    </source>
</evidence>
<dbReference type="SMART" id="SM00388">
    <property type="entry name" value="HisKA"/>
    <property type="match status" value="1"/>
</dbReference>
<keyword evidence="12" id="KW-1185">Reference proteome</keyword>
<dbReference type="InterPro" id="IPR003594">
    <property type="entry name" value="HATPase_dom"/>
</dbReference>
<dbReference type="PANTHER" id="PTHR43547:SF2">
    <property type="entry name" value="HYBRID SIGNAL TRANSDUCTION HISTIDINE KINASE C"/>
    <property type="match status" value="1"/>
</dbReference>
<dbReference type="Pfam" id="PF00512">
    <property type="entry name" value="HisKA"/>
    <property type="match status" value="1"/>
</dbReference>
<dbReference type="InterPro" id="IPR001789">
    <property type="entry name" value="Sig_transdc_resp-reg_receiver"/>
</dbReference>
<feature type="domain" description="Response regulatory" evidence="10">
    <location>
        <begin position="12"/>
        <end position="128"/>
    </location>
</feature>
<name>A0ABV4YLT6_9CYAN</name>
<feature type="domain" description="Histidine kinase" evidence="9">
    <location>
        <begin position="361"/>
        <end position="607"/>
    </location>
</feature>
<dbReference type="SMART" id="SM00065">
    <property type="entry name" value="GAF"/>
    <property type="match status" value="1"/>
</dbReference>
<sequence>MTTLLKSPSEINILIVDDNPDNLRLLAKMLELQGYIVRKSLSGKIALQGVHRHPPDLILLDINMPEMSGYEVCQHLKSSEVTRHIPIIFISALDQINDKLRAFEMGAQDYISKPFQELEVLARIKNQLLIQQQQQLLLEQNQQLEKEIKERELIEAKVRHLNTNLERSVQIRTLQLQQSLNFAATLKQISDRVRDSLDQNQILKMAVEALGVALEVNSCDAVLYHPDLLTSMIRYQWIQPGFNFTQEQSFYLSDFPELYEQLKQKYCFAFCQIESAKHSNYSAILACPIFDNQVEETGVLGDLFLYKNTGSSFGEMEVNLVEQVANQCAIALRQARLYEAAQAQVQELQRLNQLKNEFLNTISHELRSPLANMKMLIQLLATLSNKETDLTAVNHQLSTKNRQIFQYLTVLQEECDQELNLVEDLLNLQHLEAGTYYQQLAKVNLEDWILHIVEPFEIRTQNHQQEFKVNLAPNLSIVNCDTFSLSRVITELLNNACKYTPAGGSIAIELNIFQQEITQHEATISLINQSSWLQIIVTNTGVEIPPAELPRIFDKFYRIPQNDPWKHGGTGLGLALVKKLIEQMGGKIIAKSSNNRTQFIVQCPVSC</sequence>
<dbReference type="Pfam" id="PF01590">
    <property type="entry name" value="GAF"/>
    <property type="match status" value="1"/>
</dbReference>
<dbReference type="SUPFAM" id="SSF52172">
    <property type="entry name" value="CheY-like"/>
    <property type="match status" value="1"/>
</dbReference>
<gene>
    <name evidence="11" type="ORF">ACE1B6_29710</name>
</gene>
<evidence type="ECO:0000256" key="7">
    <source>
        <dbReference type="PROSITE-ProRule" id="PRU00169"/>
    </source>
</evidence>
<dbReference type="SUPFAM" id="SSF55874">
    <property type="entry name" value="ATPase domain of HSP90 chaperone/DNA topoisomerase II/histidine kinase"/>
    <property type="match status" value="1"/>
</dbReference>
<keyword evidence="5" id="KW-0418">Kinase</keyword>
<feature type="coiled-coil region" evidence="8">
    <location>
        <begin position="130"/>
        <end position="164"/>
    </location>
</feature>
<evidence type="ECO:0000256" key="2">
    <source>
        <dbReference type="ARBA" id="ARBA00012438"/>
    </source>
</evidence>
<dbReference type="CDD" id="cd19920">
    <property type="entry name" value="REC_PA4781-like"/>
    <property type="match status" value="1"/>
</dbReference>
<evidence type="ECO:0000256" key="8">
    <source>
        <dbReference type="SAM" id="Coils"/>
    </source>
</evidence>
<dbReference type="InterPro" id="IPR036890">
    <property type="entry name" value="HATPase_C_sf"/>
</dbReference>
<keyword evidence="6" id="KW-0902">Two-component regulatory system</keyword>
<dbReference type="InterPro" id="IPR036097">
    <property type="entry name" value="HisK_dim/P_sf"/>
</dbReference>
<accession>A0ABV4YLT6</accession>
<dbReference type="Proteomes" id="UP001576776">
    <property type="component" value="Unassembled WGS sequence"/>
</dbReference>
<dbReference type="PRINTS" id="PR00344">
    <property type="entry name" value="BCTRLSENSOR"/>
</dbReference>
<dbReference type="InterPro" id="IPR029016">
    <property type="entry name" value="GAF-like_dom_sf"/>
</dbReference>
<dbReference type="Gene3D" id="3.30.450.40">
    <property type="match status" value="1"/>
</dbReference>
<evidence type="ECO:0000256" key="6">
    <source>
        <dbReference type="ARBA" id="ARBA00023012"/>
    </source>
</evidence>
<evidence type="ECO:0000256" key="3">
    <source>
        <dbReference type="ARBA" id="ARBA00022553"/>
    </source>
</evidence>
<dbReference type="SMART" id="SM00387">
    <property type="entry name" value="HATPase_c"/>
    <property type="match status" value="1"/>
</dbReference>
<dbReference type="CDD" id="cd00082">
    <property type="entry name" value="HisKA"/>
    <property type="match status" value="1"/>
</dbReference>
<evidence type="ECO:0000313" key="11">
    <source>
        <dbReference type="EMBL" id="MFB2939451.1"/>
    </source>
</evidence>
<comment type="catalytic activity">
    <reaction evidence="1">
        <text>ATP + protein L-histidine = ADP + protein N-phospho-L-histidine.</text>
        <dbReference type="EC" id="2.7.13.3"/>
    </reaction>
</comment>
<dbReference type="SUPFAM" id="SSF47384">
    <property type="entry name" value="Homodimeric domain of signal transducing histidine kinase"/>
    <property type="match status" value="1"/>
</dbReference>